<comment type="caution">
    <text evidence="1">The sequence shown here is derived from an EMBL/GenBank/DDBJ whole genome shotgun (WGS) entry which is preliminary data.</text>
</comment>
<sequence length="72" mass="8460">MPRGEPMKHLADEHAEIGRLVLAANLNFKIRPLRTILAAFLFGRRERIEHLGRRFSIAHWRGLPYLMSIREL</sequence>
<evidence type="ECO:0000313" key="2">
    <source>
        <dbReference type="Proteomes" id="UP000238338"/>
    </source>
</evidence>
<reference evidence="1 2" key="1">
    <citation type="submission" date="2018-02" db="EMBL/GenBank/DDBJ databases">
        <title>Genomic Encyclopedia of Archaeal and Bacterial Type Strains, Phase II (KMG-II): from individual species to whole genera.</title>
        <authorList>
            <person name="Goeker M."/>
        </authorList>
    </citation>
    <scope>NUCLEOTIDE SEQUENCE [LARGE SCALE GENOMIC DNA]</scope>
    <source>
        <strain evidence="1 2">DSM 18921</strain>
    </source>
</reference>
<proteinExistence type="predicted"/>
<evidence type="ECO:0000313" key="1">
    <source>
        <dbReference type="EMBL" id="PQV56396.1"/>
    </source>
</evidence>
<name>A0A2S8S6H5_9RHOB</name>
<keyword evidence="2" id="KW-1185">Reference proteome</keyword>
<gene>
    <name evidence="1" type="ORF">LX70_02662</name>
</gene>
<accession>A0A2S8S6H5</accession>
<organism evidence="1 2">
    <name type="scientific">Albidovulum denitrificans</name>
    <dbReference type="NCBI Taxonomy" id="404881"/>
    <lineage>
        <taxon>Bacteria</taxon>
        <taxon>Pseudomonadati</taxon>
        <taxon>Pseudomonadota</taxon>
        <taxon>Alphaproteobacteria</taxon>
        <taxon>Rhodobacterales</taxon>
        <taxon>Paracoccaceae</taxon>
        <taxon>Albidovulum</taxon>
    </lineage>
</organism>
<protein>
    <submittedName>
        <fullName evidence="1">Uncharacterized protein</fullName>
    </submittedName>
</protein>
<dbReference type="Proteomes" id="UP000238338">
    <property type="component" value="Unassembled WGS sequence"/>
</dbReference>
<dbReference type="EMBL" id="PVEP01000005">
    <property type="protein sequence ID" value="PQV56396.1"/>
    <property type="molecule type" value="Genomic_DNA"/>
</dbReference>
<dbReference type="AlphaFoldDB" id="A0A2S8S6H5"/>